<keyword evidence="4" id="KW-0788">Thiol protease</keyword>
<dbReference type="PROSITE" id="PS00639">
    <property type="entry name" value="THIOL_PROTEASE_HIS"/>
    <property type="match status" value="1"/>
</dbReference>
<dbReference type="Pfam" id="PF08246">
    <property type="entry name" value="Inhibitor_I29"/>
    <property type="match status" value="1"/>
</dbReference>
<dbReference type="Proteomes" id="UP000030758">
    <property type="component" value="Unassembled WGS sequence"/>
</dbReference>
<dbReference type="PRINTS" id="PR00705">
    <property type="entry name" value="PAPAIN"/>
</dbReference>
<evidence type="ECO:0000256" key="1">
    <source>
        <dbReference type="ARBA" id="ARBA00008455"/>
    </source>
</evidence>
<dbReference type="CDD" id="cd02248">
    <property type="entry name" value="Peptidase_C1A"/>
    <property type="match status" value="1"/>
</dbReference>
<evidence type="ECO:0000259" key="11">
    <source>
        <dbReference type="SMART" id="SM00848"/>
    </source>
</evidence>
<dbReference type="PROSITE" id="PS00640">
    <property type="entry name" value="THIOL_PROTEASE_ASN"/>
    <property type="match status" value="1"/>
</dbReference>
<dbReference type="PANTHER" id="PTHR12411">
    <property type="entry name" value="CYSTEINE PROTEASE FAMILY C1-RELATED"/>
    <property type="match status" value="1"/>
</dbReference>
<dbReference type="InterPro" id="IPR000169">
    <property type="entry name" value="Pept_cys_AS"/>
</dbReference>
<keyword evidence="9" id="KW-0812">Transmembrane</keyword>
<proteinExistence type="inferred from homology"/>
<evidence type="ECO:0000256" key="4">
    <source>
        <dbReference type="ARBA" id="ARBA00022807"/>
    </source>
</evidence>
<dbReference type="FunFam" id="3.90.70.10:FF:000006">
    <property type="entry name" value="Cathepsin S"/>
    <property type="match status" value="1"/>
</dbReference>
<dbReference type="InterPro" id="IPR013201">
    <property type="entry name" value="Prot_inhib_I29"/>
</dbReference>
<dbReference type="Gene3D" id="3.90.70.10">
    <property type="entry name" value="Cysteine proteinases"/>
    <property type="match status" value="1"/>
</dbReference>
<evidence type="ECO:0000256" key="3">
    <source>
        <dbReference type="ARBA" id="ARBA00022801"/>
    </source>
</evidence>
<dbReference type="InterPro" id="IPR039417">
    <property type="entry name" value="Peptidase_C1A_papain-like"/>
</dbReference>
<dbReference type="Pfam" id="PF26215">
    <property type="entry name" value="HTH_animal"/>
    <property type="match status" value="1"/>
</dbReference>
<evidence type="ECO:0000256" key="7">
    <source>
        <dbReference type="ARBA" id="ARBA00069138"/>
    </source>
</evidence>
<dbReference type="InterPro" id="IPR013128">
    <property type="entry name" value="Peptidase_C1A"/>
</dbReference>
<dbReference type="Pfam" id="PF00112">
    <property type="entry name" value="Peptidase_C1"/>
    <property type="match status" value="1"/>
</dbReference>
<name>A0A085NBN4_9BILA</name>
<reference evidence="12" key="1">
    <citation type="journal article" date="2014" name="Nat. Genet.">
        <title>Genome and transcriptome of the porcine whipworm Trichuris suis.</title>
        <authorList>
            <person name="Jex A.R."/>
            <person name="Nejsum P."/>
            <person name="Schwarz E.M."/>
            <person name="Hu L."/>
            <person name="Young N.D."/>
            <person name="Hall R.S."/>
            <person name="Korhonen P.K."/>
            <person name="Liao S."/>
            <person name="Thamsborg S."/>
            <person name="Xia J."/>
            <person name="Xu P."/>
            <person name="Wang S."/>
            <person name="Scheerlinck J.P."/>
            <person name="Hofmann A."/>
            <person name="Sternberg P.W."/>
            <person name="Wang J."/>
            <person name="Gasser R.B."/>
        </authorList>
    </citation>
    <scope>NUCLEOTIDE SEQUENCE [LARGE SCALE GENOMIC DNA]</scope>
    <source>
        <strain evidence="12">DCEP-RM93F</strain>
    </source>
</reference>
<dbReference type="SUPFAM" id="SSF54001">
    <property type="entry name" value="Cysteine proteinases"/>
    <property type="match status" value="1"/>
</dbReference>
<dbReference type="SMART" id="SM00848">
    <property type="entry name" value="Inhibitor_I29"/>
    <property type="match status" value="1"/>
</dbReference>
<evidence type="ECO:0000256" key="9">
    <source>
        <dbReference type="SAM" id="Phobius"/>
    </source>
</evidence>
<dbReference type="GO" id="GO:0008234">
    <property type="term" value="F:cysteine-type peptidase activity"/>
    <property type="evidence" value="ECO:0007669"/>
    <property type="project" value="UniProtKB-KW"/>
</dbReference>
<keyword evidence="9" id="KW-1133">Transmembrane helix</keyword>
<feature type="region of interest" description="Disordered" evidence="8">
    <location>
        <begin position="570"/>
        <end position="622"/>
    </location>
</feature>
<comment type="similarity">
    <text evidence="1">Belongs to the peptidase C1 family.</text>
</comment>
<feature type="domain" description="Cathepsin propeptide inhibitor" evidence="11">
    <location>
        <begin position="628"/>
        <end position="679"/>
    </location>
</feature>
<keyword evidence="9" id="KW-0472">Membrane</keyword>
<keyword evidence="2" id="KW-0645">Protease</keyword>
<accession>A0A085NBN4</accession>
<keyword evidence="5" id="KW-0865">Zymogen</keyword>
<dbReference type="SMART" id="SM00645">
    <property type="entry name" value="Pept_C1"/>
    <property type="match status" value="1"/>
</dbReference>
<protein>
    <recommendedName>
        <fullName evidence="7">Cathepsin L-like</fullName>
    </recommendedName>
</protein>
<evidence type="ECO:0000259" key="10">
    <source>
        <dbReference type="SMART" id="SM00645"/>
    </source>
</evidence>
<dbReference type="GO" id="GO:0006508">
    <property type="term" value="P:proteolysis"/>
    <property type="evidence" value="ECO:0007669"/>
    <property type="project" value="UniProtKB-KW"/>
</dbReference>
<dbReference type="EMBL" id="KL367520">
    <property type="protein sequence ID" value="KFD66880.1"/>
    <property type="molecule type" value="Genomic_DNA"/>
</dbReference>
<evidence type="ECO:0000256" key="2">
    <source>
        <dbReference type="ARBA" id="ARBA00022670"/>
    </source>
</evidence>
<dbReference type="PROSITE" id="PS00139">
    <property type="entry name" value="THIOL_PROTEASE_CYS"/>
    <property type="match status" value="1"/>
</dbReference>
<evidence type="ECO:0000313" key="12">
    <source>
        <dbReference type="EMBL" id="KFD66880.1"/>
    </source>
</evidence>
<dbReference type="InterPro" id="IPR025660">
    <property type="entry name" value="Pept_his_AS"/>
</dbReference>
<dbReference type="AlphaFoldDB" id="A0A085NBN4"/>
<dbReference type="InterPro" id="IPR038765">
    <property type="entry name" value="Papain-like_cys_pep_sf"/>
</dbReference>
<evidence type="ECO:0000256" key="8">
    <source>
        <dbReference type="SAM" id="MobiDB-lite"/>
    </source>
</evidence>
<sequence>MQCALMHCKTESGLQEVRCNSGTCIFRTFWRRYSMTGGQQIGKQPQKRSSNRNEAKVETQEPAFLAVLTKLQYDSWAANRKDPRSLYEGFTGVLFSVTKKGGKGHSSFYNIYQAVNFDRSGRSTAAVHVQAHARVVLYLPLVFLLGALSAVILIYKCSELWYPSEIVYVPKDEYSGSMTNRARVQAYTVVDSLYIDDQDSYTLLEVMFRKMLSFLPHKTNRRHGIQNALLLLLWDNFKVDFRTLCSRRANHMVECGNVSKAFARSRKATCSVRFFSRVEVQSNGALQREAELIKEVVEEIVSLGKKLGGEGFDDMDVRDKEESIDSGPAELTEDDQLEMTGPEMLPADDDELEEAVPENKLTLENLAKGFWLFRSAVDFVYDMDPSLLRPLKLKQLTTVYRKPTHSDRYLHFSSHHPRSVFTGIIRGVVDRSLSICDAEFLDGELRYIKRTLFSNGYPNNLVSSVIRRMTNTPKVARQKEQGPVMVLPYYTGIGELFKRLGKTLGFTVYFKASCSLRTFLRNDKIKVPPVERPGVVYKITCGCNASYVGETGNTLSRRFNQHVDALNRHKRTVVKLNGQQRTGPDLNDSQREEGTSTTRHKGRGRPPKKKQTTKTQRNPAKTMADAIKSSGTFADESHHYETFLLNYLKIVKHNVQFKAGRESYQLRMNSFGDMTYSEFISTMNGYKRSTGGLKRDAKIYAPQPVSSAPKNIDWRKLGLVTPVKDQKACGSCWAFSATGSLEGQHMRKYGSLVSLSEQNLVDCSSKFGNMGCNGGLMEQAFEYIKSNGGIDTEKSYPYEGIDGKCRFNNATIGATDHGYVDIMKDNETALMLAVANVGPVSVAIDASQESFQFYHKGVYYERKCSTETLNHGVLVVGYGSSNRMDYWIVKNSWGTGWGDKGYILMARNKRNNCGIASAASYPLV</sequence>
<gene>
    <name evidence="12" type="ORF">M514_02361</name>
</gene>
<keyword evidence="3" id="KW-0378">Hydrolase</keyword>
<feature type="transmembrane region" description="Helical" evidence="9">
    <location>
        <begin position="135"/>
        <end position="155"/>
    </location>
</feature>
<organism evidence="12">
    <name type="scientific">Trichuris suis</name>
    <name type="common">pig whipworm</name>
    <dbReference type="NCBI Taxonomy" id="68888"/>
    <lineage>
        <taxon>Eukaryota</taxon>
        <taxon>Metazoa</taxon>
        <taxon>Ecdysozoa</taxon>
        <taxon>Nematoda</taxon>
        <taxon>Enoplea</taxon>
        <taxon>Dorylaimia</taxon>
        <taxon>Trichinellida</taxon>
        <taxon>Trichuridae</taxon>
        <taxon>Trichuris</taxon>
    </lineage>
</organism>
<dbReference type="InterPro" id="IPR025661">
    <property type="entry name" value="Pept_asp_AS"/>
</dbReference>
<feature type="compositionally biased region" description="Basic residues" evidence="8">
    <location>
        <begin position="598"/>
        <end position="612"/>
    </location>
</feature>
<dbReference type="InterPro" id="IPR000668">
    <property type="entry name" value="Peptidase_C1A_C"/>
</dbReference>
<feature type="domain" description="Peptidase C1A papain C-terminal" evidence="10">
    <location>
        <begin position="708"/>
        <end position="923"/>
    </location>
</feature>
<evidence type="ECO:0000256" key="5">
    <source>
        <dbReference type="ARBA" id="ARBA00023145"/>
    </source>
</evidence>
<keyword evidence="6" id="KW-1015">Disulfide bond</keyword>
<dbReference type="InterPro" id="IPR058912">
    <property type="entry name" value="HTH_animal"/>
</dbReference>
<evidence type="ECO:0000256" key="6">
    <source>
        <dbReference type="ARBA" id="ARBA00023157"/>
    </source>
</evidence>